<reference evidence="3 4" key="1">
    <citation type="submission" date="2019-12" db="EMBL/GenBank/DDBJ databases">
        <title>Isolation and characterization of three novel carbon monoxide-oxidizing members of Halobacteria from salione crusts and soils.</title>
        <authorList>
            <person name="Myers M.R."/>
            <person name="King G.M."/>
        </authorList>
    </citation>
    <scope>NUCLEOTIDE SEQUENCE [LARGE SCALE GENOMIC DNA]</scope>
    <source>
        <strain evidence="3 4">WSH3</strain>
    </source>
</reference>
<dbReference type="AlphaFoldDB" id="A0A6B0T0V1"/>
<evidence type="ECO:0000313" key="4">
    <source>
        <dbReference type="Proteomes" id="UP000466535"/>
    </source>
</evidence>
<feature type="transmembrane region" description="Helical" evidence="2">
    <location>
        <begin position="270"/>
        <end position="290"/>
    </location>
</feature>
<keyword evidence="2" id="KW-0472">Membrane</keyword>
<protein>
    <recommendedName>
        <fullName evidence="5">CARDB domain-containing protein</fullName>
    </recommendedName>
</protein>
<dbReference type="Gene3D" id="2.60.40.10">
    <property type="entry name" value="Immunoglobulins"/>
    <property type="match status" value="1"/>
</dbReference>
<evidence type="ECO:0000256" key="2">
    <source>
        <dbReference type="SAM" id="Phobius"/>
    </source>
</evidence>
<sequence length="320" mass="33085">MAARLRRRRAVLLVTAICLAAGLAAPAVAGPGEQPQTSTPTGPPSTSLLAQESQSSISSITINRTTVRAGETVAITAIVENTATERQTIPTTLTVGGETRATQRPSVDPEFPVVVRFEVTLDDPGEYAVAVNGVEAEQTVTVRSPGGDGSEDANEQSSENSASADGPPTLSVSSENITVESVEVEPSSVDPGQTVEVTALLVNTRPEIVNVSVALEIDGTVVTTSVAENVLSQTNNPGLTIPYTFEYTPEESGTYTVSVNGTQAGSDLEVSGGGGLFGFLGGLPLGFLPLGLLRPLFLFVVLPLALVYGVLKALAIYLGY</sequence>
<dbReference type="RefSeq" id="WP_159762921.1">
    <property type="nucleotide sequence ID" value="NZ_WUUT01000001.1"/>
</dbReference>
<keyword evidence="2" id="KW-0812">Transmembrane</keyword>
<feature type="compositionally biased region" description="Low complexity" evidence="1">
    <location>
        <begin position="155"/>
        <end position="165"/>
    </location>
</feature>
<feature type="region of interest" description="Disordered" evidence="1">
    <location>
        <begin position="28"/>
        <end position="54"/>
    </location>
</feature>
<gene>
    <name evidence="3" type="ORF">GRX03_04300</name>
</gene>
<dbReference type="EMBL" id="WUUT01000001">
    <property type="protein sequence ID" value="MXR50827.1"/>
    <property type="molecule type" value="Genomic_DNA"/>
</dbReference>
<keyword evidence="4" id="KW-1185">Reference proteome</keyword>
<comment type="caution">
    <text evidence="3">The sequence shown here is derived from an EMBL/GenBank/DDBJ whole genome shotgun (WGS) entry which is preliminary data.</text>
</comment>
<dbReference type="OrthoDB" id="271491at2157"/>
<feature type="region of interest" description="Disordered" evidence="1">
    <location>
        <begin position="138"/>
        <end position="172"/>
    </location>
</feature>
<evidence type="ECO:0008006" key="5">
    <source>
        <dbReference type="Google" id="ProtNLM"/>
    </source>
</evidence>
<name>A0A6B0T0V1_9EURY</name>
<organism evidence="3 4">
    <name type="scientific">Halovenus carboxidivorans</name>
    <dbReference type="NCBI Taxonomy" id="2692199"/>
    <lineage>
        <taxon>Archaea</taxon>
        <taxon>Methanobacteriati</taxon>
        <taxon>Methanobacteriota</taxon>
        <taxon>Stenosarchaea group</taxon>
        <taxon>Halobacteria</taxon>
        <taxon>Halobacteriales</taxon>
        <taxon>Haloarculaceae</taxon>
        <taxon>Halovenus</taxon>
    </lineage>
</organism>
<proteinExistence type="predicted"/>
<keyword evidence="2" id="KW-1133">Transmembrane helix</keyword>
<dbReference type="InterPro" id="IPR013783">
    <property type="entry name" value="Ig-like_fold"/>
</dbReference>
<dbReference type="Proteomes" id="UP000466535">
    <property type="component" value="Unassembled WGS sequence"/>
</dbReference>
<evidence type="ECO:0000313" key="3">
    <source>
        <dbReference type="EMBL" id="MXR50827.1"/>
    </source>
</evidence>
<accession>A0A6B0T0V1</accession>
<evidence type="ECO:0000256" key="1">
    <source>
        <dbReference type="SAM" id="MobiDB-lite"/>
    </source>
</evidence>
<feature type="transmembrane region" description="Helical" evidence="2">
    <location>
        <begin position="297"/>
        <end position="318"/>
    </location>
</feature>